<dbReference type="EMBL" id="SIJK02000055">
    <property type="protein sequence ID" value="MBP1468102.1"/>
    <property type="molecule type" value="Genomic_DNA"/>
</dbReference>
<dbReference type="InterPro" id="IPR013783">
    <property type="entry name" value="Ig-like_fold"/>
</dbReference>
<reference evidence="1 2" key="1">
    <citation type="submission" date="2021-03" db="EMBL/GenBank/DDBJ databases">
        <authorList>
            <person name="Grouzdev D.S."/>
        </authorList>
    </citation>
    <scope>NUCLEOTIDE SEQUENCE [LARGE SCALE GENOMIC DNA]</scope>
    <source>
        <strain evidence="1 2">M50-1</strain>
    </source>
</reference>
<evidence type="ECO:0000313" key="2">
    <source>
        <dbReference type="Proteomes" id="UP001193081"/>
    </source>
</evidence>
<dbReference type="Proteomes" id="UP001193081">
    <property type="component" value="Unassembled WGS sequence"/>
</dbReference>
<protein>
    <submittedName>
        <fullName evidence="1">Uncharacterized protein</fullName>
    </submittedName>
</protein>
<organism evidence="1 2">
    <name type="scientific">Candidatus Chloroploca mongolica</name>
    <dbReference type="NCBI Taxonomy" id="2528176"/>
    <lineage>
        <taxon>Bacteria</taxon>
        <taxon>Bacillati</taxon>
        <taxon>Chloroflexota</taxon>
        <taxon>Chloroflexia</taxon>
        <taxon>Chloroflexales</taxon>
        <taxon>Chloroflexineae</taxon>
        <taxon>Oscillochloridaceae</taxon>
        <taxon>Candidatus Chloroploca</taxon>
    </lineage>
</organism>
<evidence type="ECO:0000313" key="1">
    <source>
        <dbReference type="EMBL" id="MBP1468102.1"/>
    </source>
</evidence>
<comment type="caution">
    <text evidence="1">The sequence shown here is derived from an EMBL/GenBank/DDBJ whole genome shotgun (WGS) entry which is preliminary data.</text>
</comment>
<proteinExistence type="predicted"/>
<dbReference type="Gene3D" id="2.60.40.10">
    <property type="entry name" value="Immunoglobulins"/>
    <property type="match status" value="1"/>
</dbReference>
<dbReference type="RefSeq" id="WP_135480517.1">
    <property type="nucleotide sequence ID" value="NZ_SIJK02000055.1"/>
</dbReference>
<sequence length="200" mass="22759">MSMRLKNLRATAHPDGNRIDLSWELPEQFRELGLVVMRREGAFAAATHDGTEIAMGERLTAVSDTGLKAETVYYYSIFIYRHGSPPTYYLDRHNRVAMMSTGPYNMAGQIYDLLPAIYKRYDTQLPVNPPVAMTETDRMHGQLRRLLELPGGQLDQIYSFARALLHLTDLEHVDGRLLPLLAAWIGWNGWLGDLNPIPFK</sequence>
<accession>A0ABS4DF96</accession>
<name>A0ABS4DF96_9CHLR</name>
<gene>
    <name evidence="1" type="ORF">EYB53_020480</name>
</gene>
<keyword evidence="2" id="KW-1185">Reference proteome</keyword>